<accession>Q89355</accession>
<protein>
    <submittedName>
        <fullName evidence="2">Uncharacterized protein</fullName>
    </submittedName>
</protein>
<keyword evidence="1" id="KW-0812">Transmembrane</keyword>
<keyword evidence="3" id="KW-1185">Reference proteome</keyword>
<reference evidence="2 3" key="6">
    <citation type="journal article" date="1999" name="Virology">
        <title>Chlorella virus PBCV-1 encodes a functional homospermidine synthase.</title>
        <authorList>
            <person name="Kaiser A."/>
            <person name="Vollmert M."/>
            <person name="Tholl D."/>
            <person name="Graves M.V."/>
            <person name="Gurnon J.R."/>
            <person name="Xing W."/>
            <person name="Lisec A.D."/>
            <person name="Nickerson K.W."/>
            <person name="Van Etten J.L."/>
        </authorList>
    </citation>
    <scope>NUCLEOTIDE SEQUENCE [LARGE SCALE GENOMIC DNA]</scope>
</reference>
<feature type="transmembrane region" description="Helical" evidence="1">
    <location>
        <begin position="60"/>
        <end position="83"/>
    </location>
</feature>
<reference evidence="2 3" key="1">
    <citation type="journal article" date="1995" name="Virology">
        <title>Analysis of 45 kb of DNA located at the left end of the chlorella virus PBCV-1 genome.</title>
        <authorList>
            <person name="Lu Z."/>
            <person name="Li Y."/>
            <person name="Zhang Y."/>
            <person name="Kutish G.F."/>
            <person name="Rock D.L."/>
            <person name="Van Etten J.L."/>
        </authorList>
    </citation>
    <scope>NUCLEOTIDE SEQUENCE [LARGE SCALE GENOMIC DNA]</scope>
</reference>
<proteinExistence type="predicted"/>
<dbReference type="GeneID" id="917831"/>
<dbReference type="RefSeq" id="NP_048368.1">
    <property type="nucleotide sequence ID" value="NC_000852.5"/>
</dbReference>
<reference evidence="2 3" key="8">
    <citation type="journal article" date="2010" name="J. Virol.">
        <title>Microarray analysis of Paramecium bursaria chlorella virus 1 transcription.</title>
        <authorList>
            <person name="Yanai-Balser G.M."/>
            <person name="Duncan G.A."/>
            <person name="Eudy J.D."/>
            <person name="Wang D."/>
            <person name="Li X."/>
            <person name="Agarkova I.V."/>
            <person name="Dunigan D.D."/>
            <person name="Van Etten J.L."/>
        </authorList>
    </citation>
    <scope>NUCLEOTIDE SEQUENCE [LARGE SCALE GENOMIC DNA]</scope>
</reference>
<evidence type="ECO:0000256" key="1">
    <source>
        <dbReference type="SAM" id="Phobius"/>
    </source>
</evidence>
<reference evidence="2 3" key="2">
    <citation type="journal article" date="1995" name="Virology">
        <title>Analysis of 43 kb of the Chlorella virus PBCV-1 330-kb genome: map positions 45 to 88.</title>
        <authorList>
            <person name="Li Y."/>
            <person name="Lu Z."/>
            <person name="Burbank D.E."/>
            <person name="Kutish G.F."/>
            <person name="Rock D.L."/>
            <person name="Van Etten J.L."/>
        </authorList>
    </citation>
    <scope>NUCLEOTIDE SEQUENCE [LARGE SCALE GENOMIC DNA]</scope>
</reference>
<keyword evidence="1" id="KW-1133">Transmembrane helix</keyword>
<dbReference type="KEGG" id="vg:917831"/>
<name>Q89355_PBCV1</name>
<evidence type="ECO:0000313" key="2">
    <source>
        <dbReference type="EMBL" id="AAC96388.1"/>
    </source>
</evidence>
<sequence length="84" mass="9524">MFPVTSNIAKFRIVAVLKKAFEATIFPIRFPTLTFDVTFALVAVKLPSDTLDNSIRVRMLLILVITFENTLVMPNTFAFIVLIF</sequence>
<organism evidence="2 3">
    <name type="scientific">Paramecium bursaria Chlorella virus 1</name>
    <name type="common">PBCV-1</name>
    <dbReference type="NCBI Taxonomy" id="10506"/>
    <lineage>
        <taxon>Viruses</taxon>
        <taxon>Varidnaviria</taxon>
        <taxon>Bamfordvirae</taxon>
        <taxon>Nucleocytoviricota</taxon>
        <taxon>Megaviricetes</taxon>
        <taxon>Algavirales</taxon>
        <taxon>Phycodnaviridae</taxon>
        <taxon>Chlorovirus</taxon>
        <taxon>Chlorovirus vanettense</taxon>
    </lineage>
</organism>
<reference evidence="2 3" key="7">
    <citation type="journal article" date="2000" name="Virology">
        <title>Characterization of a beta-1,3-glucanase encoded by chlorella virus PBCV-1.</title>
        <authorList>
            <person name="Sun L."/>
            <person name="Gurnon J.R."/>
            <person name="Adams B.J."/>
            <person name="Graves M.V."/>
            <person name="Van Etten J.L."/>
        </authorList>
    </citation>
    <scope>NUCLEOTIDE SEQUENCE [LARGE SCALE GENOMIC DNA]</scope>
</reference>
<dbReference type="PIR" id="T17510">
    <property type="entry name" value="T17510"/>
</dbReference>
<organismHost>
    <name type="scientific">Chlorella</name>
    <dbReference type="NCBI Taxonomy" id="3071"/>
</organismHost>
<reference evidence="2 3" key="5">
    <citation type="journal article" date="1997" name="Virology">
        <title>Analysis of 74 kb of DNA located at the right end of the 330-kb chlorella virus PBCV-1 genome.</title>
        <authorList>
            <person name="Li Y."/>
            <person name="Lu Z."/>
            <person name="Sun L."/>
            <person name="Ropp S."/>
            <person name="Kutish G.F."/>
            <person name="Rock D.L."/>
            <person name="Van Etten J.L."/>
        </authorList>
    </citation>
    <scope>NUCLEOTIDE SEQUENCE [LARGE SCALE GENOMIC DNA]</scope>
</reference>
<dbReference type="Proteomes" id="UP000000862">
    <property type="component" value="Segment"/>
</dbReference>
<reference evidence="2 3" key="3">
    <citation type="journal article" date="1996" name="Virology">
        <title>Analysis of 94 kb of the chlorella virus PBCV-1 330-kb genome: map positions 88 to 182.</title>
        <authorList>
            <person name="Lu Z."/>
            <person name="Li Y."/>
            <person name="Que Q."/>
            <person name="Kutish G.F."/>
            <person name="Rock D.L."/>
            <person name="Van Etten J.L."/>
        </authorList>
    </citation>
    <scope>NUCLEOTIDE SEQUENCE [LARGE SCALE GENOMIC DNA]</scope>
</reference>
<reference evidence="2 3" key="4">
    <citation type="journal article" date="1996" name="Virology">
        <title>Analysis of 76 kb of the chlorella virus PBCV-1 330-kb genome: map positions 182 to 258.</title>
        <authorList>
            <person name="Kutish G.F."/>
            <person name="Li Y."/>
            <person name="Lu Z."/>
            <person name="Furuta M."/>
            <person name="Rock D.L."/>
            <person name="Van Etten J.L."/>
        </authorList>
    </citation>
    <scope>NUCLEOTIDE SEQUENCE [LARGE SCALE GENOMIC DNA]</scope>
</reference>
<keyword evidence="1" id="KW-0472">Membrane</keyword>
<dbReference type="EMBL" id="JF411744">
    <property type="protein sequence ID" value="AAC96388.1"/>
    <property type="molecule type" value="Genomic_DNA"/>
</dbReference>
<gene>
    <name evidence="2" type="primary">a020R</name>
</gene>
<evidence type="ECO:0000313" key="3">
    <source>
        <dbReference type="Proteomes" id="UP000000862"/>
    </source>
</evidence>